<feature type="compositionally biased region" description="Polar residues" evidence="1">
    <location>
        <begin position="195"/>
        <end position="230"/>
    </location>
</feature>
<feature type="compositionally biased region" description="Pro residues" evidence="1">
    <location>
        <begin position="234"/>
        <end position="243"/>
    </location>
</feature>
<keyword evidence="3" id="KW-1185">Reference proteome</keyword>
<comment type="caution">
    <text evidence="2">The sequence shown here is derived from an EMBL/GenBank/DDBJ whole genome shotgun (WGS) entry which is preliminary data.</text>
</comment>
<evidence type="ECO:0000313" key="3">
    <source>
        <dbReference type="Proteomes" id="UP000693970"/>
    </source>
</evidence>
<reference evidence="2" key="1">
    <citation type="journal article" date="2021" name="Sci. Rep.">
        <title>Diploid genomic architecture of Nitzschia inconspicua, an elite biomass production diatom.</title>
        <authorList>
            <person name="Oliver A."/>
            <person name="Podell S."/>
            <person name="Pinowska A."/>
            <person name="Traller J.C."/>
            <person name="Smith S.R."/>
            <person name="McClure R."/>
            <person name="Beliaev A."/>
            <person name="Bohutskyi P."/>
            <person name="Hill E.A."/>
            <person name="Rabines A."/>
            <person name="Zheng H."/>
            <person name="Allen L.Z."/>
            <person name="Kuo A."/>
            <person name="Grigoriev I.V."/>
            <person name="Allen A.E."/>
            <person name="Hazlebeck D."/>
            <person name="Allen E.E."/>
        </authorList>
    </citation>
    <scope>NUCLEOTIDE SEQUENCE</scope>
    <source>
        <strain evidence="2">Hildebrandi</strain>
    </source>
</reference>
<organism evidence="2 3">
    <name type="scientific">Nitzschia inconspicua</name>
    <dbReference type="NCBI Taxonomy" id="303405"/>
    <lineage>
        <taxon>Eukaryota</taxon>
        <taxon>Sar</taxon>
        <taxon>Stramenopiles</taxon>
        <taxon>Ochrophyta</taxon>
        <taxon>Bacillariophyta</taxon>
        <taxon>Bacillariophyceae</taxon>
        <taxon>Bacillariophycidae</taxon>
        <taxon>Bacillariales</taxon>
        <taxon>Bacillariaceae</taxon>
        <taxon>Nitzschia</taxon>
    </lineage>
</organism>
<gene>
    <name evidence="2" type="ORF">IV203_010030</name>
</gene>
<feature type="compositionally biased region" description="Basic and acidic residues" evidence="1">
    <location>
        <begin position="102"/>
        <end position="115"/>
    </location>
</feature>
<dbReference type="Proteomes" id="UP000693970">
    <property type="component" value="Unassembled WGS sequence"/>
</dbReference>
<dbReference type="EMBL" id="JAGRRH010000018">
    <property type="protein sequence ID" value="KAG7350670.1"/>
    <property type="molecule type" value="Genomic_DNA"/>
</dbReference>
<evidence type="ECO:0000313" key="2">
    <source>
        <dbReference type="EMBL" id="KAG7350670.1"/>
    </source>
</evidence>
<feature type="compositionally biased region" description="Low complexity" evidence="1">
    <location>
        <begin position="87"/>
        <end position="97"/>
    </location>
</feature>
<proteinExistence type="predicted"/>
<protein>
    <submittedName>
        <fullName evidence="2">Uncharacterized protein</fullName>
    </submittedName>
</protein>
<feature type="region of interest" description="Disordered" evidence="1">
    <location>
        <begin position="683"/>
        <end position="705"/>
    </location>
</feature>
<reference evidence="2" key="2">
    <citation type="submission" date="2021-04" db="EMBL/GenBank/DDBJ databases">
        <authorList>
            <person name="Podell S."/>
        </authorList>
    </citation>
    <scope>NUCLEOTIDE SEQUENCE</scope>
    <source>
        <strain evidence="2">Hildebrandi</strain>
    </source>
</reference>
<evidence type="ECO:0000256" key="1">
    <source>
        <dbReference type="SAM" id="MobiDB-lite"/>
    </source>
</evidence>
<feature type="region of interest" description="Disordered" evidence="1">
    <location>
        <begin position="280"/>
        <end position="300"/>
    </location>
</feature>
<dbReference type="AlphaFoldDB" id="A0A9K3KWV0"/>
<feature type="region of interest" description="Disordered" evidence="1">
    <location>
        <begin position="24"/>
        <end position="52"/>
    </location>
</feature>
<feature type="compositionally biased region" description="Basic and acidic residues" evidence="1">
    <location>
        <begin position="692"/>
        <end position="705"/>
    </location>
</feature>
<name>A0A9K3KWV0_9STRA</name>
<sequence>MTDCSLLVARSECERVGKQAVQRNQLQNGPEQNEGCPLILEQGRPHGSHDFNRTSQAVSVCQNMKHVLHVSDSPMSNAEENVERGDNNNNNNNNNNNAVDAEIIRHKNEDVESSERVVSPDADFEPDGTASKNSREQGDLEAPSSKKIKMTLDSSARHDRAGRTTNKGLVIRPQDELQGSQIHPKTNSEKGDTALDSSVQSTPITQKKTPHSVHSFSHASQQQEPYQQLTGPKPSDPAGPKQPPAYSLTPQLLEKAKSRLNKSLQPDQIPSHRFLENFHQRQRERRKQKRQIQNPQEKKLKQDFVLLSPTRFQNLDRPQYFKEAFARLGYDYLHRCQPLWQDSNLLPAIQMLANGVNHFNQHHFSNNFVVRPVSPSKERKNTYHQGQLPPSFPTSCVTTLTNPPGPQSYQEMNSIGDALPHEQLLQRENGVDQHGNVDHNIDEVVAVPVHILTNRGKGQEWTCVFSVSGAWELGFDPDISLEQNFNRLIGYRMQFDGTDQGLNPKEAGETARILPPRDERTRRVTVMAGKMDGTLERRSDVVSCHPDSDYEPVLCYGWRPDKEGFEEVYGLDDYWSDWMATLDEAEQKAHFVDVTIEGCTAVQNYNWRESFPFGDLFGKDPQGSNRVPRDKLKDRYWRNGIIVLFHWEYDVAEDQVENGHKEFALFVPSSHVFDGDDAIHTSVVQRNDEDDGSRSSDERNGSVTL</sequence>
<feature type="region of interest" description="Disordered" evidence="1">
    <location>
        <begin position="72"/>
        <end position="247"/>
    </location>
</feature>
<feature type="compositionally biased region" description="Basic and acidic residues" evidence="1">
    <location>
        <begin position="43"/>
        <end position="52"/>
    </location>
</feature>
<accession>A0A9K3KWV0</accession>